<evidence type="ECO:0000256" key="3">
    <source>
        <dbReference type="ARBA" id="ARBA00022741"/>
    </source>
</evidence>
<sequence>MTTDTTEAERPPRRSDDSVAPAKADPTPVAEEAPVVEAPVLEEPVVEVPAEVVVEEPEAGRSVAEESLTDEAVAAEPVAEEPVVEEPVADEPVAESAVAPSEVDDDARAVGDERGVAVIPVGSSKPAPRKKRTLRVARPAPDAASRVLAIDGLVKRYGDTTAVDAISLEVRAGSFYGIVGPNGAGKTTTLSMVTGLLRPDAGTVHINDIDVWKDPRAAKRATGVLPDRLRLFDRLTGSELLYYSGSLRGLDHATVLDRSADLATAFGLEDALDRLVADYSAGMTKKIALACAMIHSPRLLVLDEPFESVDPVSAANLTDILERYVAGGGTVLLSSHSMDLIERVCDSAAIIVGGRVLASGPLDEVRQGQTLEDRFVELAGGRKAAEGLEWLHSFSD</sequence>
<feature type="domain" description="ABC transporter" evidence="7">
    <location>
        <begin position="148"/>
        <end position="378"/>
    </location>
</feature>
<dbReference type="EMBL" id="JAVKGS010000002">
    <property type="protein sequence ID" value="MDR5691853.1"/>
    <property type="molecule type" value="Genomic_DNA"/>
</dbReference>
<keyword evidence="5" id="KW-0046">Antibiotic resistance</keyword>
<keyword evidence="9" id="KW-1185">Reference proteome</keyword>
<organism evidence="8 9">
    <name type="scientific">Agromyces indicus</name>
    <dbReference type="NCBI Taxonomy" id="758919"/>
    <lineage>
        <taxon>Bacteria</taxon>
        <taxon>Bacillati</taxon>
        <taxon>Actinomycetota</taxon>
        <taxon>Actinomycetes</taxon>
        <taxon>Micrococcales</taxon>
        <taxon>Microbacteriaceae</taxon>
        <taxon>Agromyces</taxon>
    </lineage>
</organism>
<dbReference type="InterPro" id="IPR050763">
    <property type="entry name" value="ABC_transporter_ATP-binding"/>
</dbReference>
<keyword evidence="4 8" id="KW-0067">ATP-binding</keyword>
<gene>
    <name evidence="8" type="ORF">RH861_07220</name>
</gene>
<dbReference type="SUPFAM" id="SSF52540">
    <property type="entry name" value="P-loop containing nucleoside triphosphate hydrolases"/>
    <property type="match status" value="1"/>
</dbReference>
<evidence type="ECO:0000313" key="9">
    <source>
        <dbReference type="Proteomes" id="UP001260072"/>
    </source>
</evidence>
<evidence type="ECO:0000256" key="2">
    <source>
        <dbReference type="ARBA" id="ARBA00022448"/>
    </source>
</evidence>
<proteinExistence type="predicted"/>
<dbReference type="InterPro" id="IPR027417">
    <property type="entry name" value="P-loop_NTPase"/>
</dbReference>
<dbReference type="PROSITE" id="PS50893">
    <property type="entry name" value="ABC_TRANSPORTER_2"/>
    <property type="match status" value="1"/>
</dbReference>
<dbReference type="PANTHER" id="PTHR42711:SF19">
    <property type="entry name" value="DOXORUBICIN RESISTANCE ATP-BINDING PROTEIN DRRA"/>
    <property type="match status" value="1"/>
</dbReference>
<dbReference type="CDD" id="cd03230">
    <property type="entry name" value="ABC_DR_subfamily_A"/>
    <property type="match status" value="1"/>
</dbReference>
<comment type="subcellular location">
    <subcellularLocation>
        <location evidence="1">Cell membrane</location>
        <topology evidence="1">Peripheral membrane protein</topology>
    </subcellularLocation>
</comment>
<feature type="compositionally biased region" description="Basic and acidic residues" evidence="6">
    <location>
        <begin position="7"/>
        <end position="17"/>
    </location>
</feature>
<feature type="region of interest" description="Disordered" evidence="6">
    <location>
        <begin position="1"/>
        <end position="43"/>
    </location>
</feature>
<feature type="region of interest" description="Disordered" evidence="6">
    <location>
        <begin position="119"/>
        <end position="138"/>
    </location>
</feature>
<dbReference type="RefSeq" id="WP_310520439.1">
    <property type="nucleotide sequence ID" value="NZ_BAABBS010000002.1"/>
</dbReference>
<dbReference type="Gene3D" id="3.40.50.300">
    <property type="entry name" value="P-loop containing nucleotide triphosphate hydrolases"/>
    <property type="match status" value="1"/>
</dbReference>
<dbReference type="GO" id="GO:0005524">
    <property type="term" value="F:ATP binding"/>
    <property type="evidence" value="ECO:0007669"/>
    <property type="project" value="UniProtKB-KW"/>
</dbReference>
<dbReference type="Pfam" id="PF00005">
    <property type="entry name" value="ABC_tran"/>
    <property type="match status" value="1"/>
</dbReference>
<dbReference type="SMART" id="SM00382">
    <property type="entry name" value="AAA"/>
    <property type="match status" value="1"/>
</dbReference>
<evidence type="ECO:0000313" key="8">
    <source>
        <dbReference type="EMBL" id="MDR5691853.1"/>
    </source>
</evidence>
<evidence type="ECO:0000256" key="1">
    <source>
        <dbReference type="ARBA" id="ARBA00004202"/>
    </source>
</evidence>
<protein>
    <submittedName>
        <fullName evidence="8">ATP-binding cassette domain-containing protein</fullName>
    </submittedName>
</protein>
<evidence type="ECO:0000259" key="7">
    <source>
        <dbReference type="PROSITE" id="PS50893"/>
    </source>
</evidence>
<accession>A0ABU1FJC1</accession>
<evidence type="ECO:0000256" key="6">
    <source>
        <dbReference type="SAM" id="MobiDB-lite"/>
    </source>
</evidence>
<comment type="caution">
    <text evidence="8">The sequence shown here is derived from an EMBL/GenBank/DDBJ whole genome shotgun (WGS) entry which is preliminary data.</text>
</comment>
<dbReference type="PANTHER" id="PTHR42711">
    <property type="entry name" value="ABC TRANSPORTER ATP-BINDING PROTEIN"/>
    <property type="match status" value="1"/>
</dbReference>
<name>A0ABU1FJC1_9MICO</name>
<dbReference type="InterPro" id="IPR003593">
    <property type="entry name" value="AAA+_ATPase"/>
</dbReference>
<feature type="compositionally biased region" description="Low complexity" evidence="6">
    <location>
        <begin position="28"/>
        <end position="43"/>
    </location>
</feature>
<dbReference type="InterPro" id="IPR003439">
    <property type="entry name" value="ABC_transporter-like_ATP-bd"/>
</dbReference>
<reference evidence="9" key="1">
    <citation type="submission" date="2023-07" db="EMBL/GenBank/DDBJ databases">
        <title>Description of three actinobacteria isolated from air of manufacturing shop in a pharmaceutical factory.</title>
        <authorList>
            <person name="Zhang D.-F."/>
        </authorList>
    </citation>
    <scope>NUCLEOTIDE SEQUENCE [LARGE SCALE GENOMIC DNA]</scope>
    <source>
        <strain evidence="9">CCTCC AB 2011122</strain>
    </source>
</reference>
<keyword evidence="2" id="KW-0813">Transport</keyword>
<keyword evidence="3" id="KW-0547">Nucleotide-binding</keyword>
<feature type="region of interest" description="Disordered" evidence="6">
    <location>
        <begin position="55"/>
        <end position="104"/>
    </location>
</feature>
<dbReference type="Proteomes" id="UP001260072">
    <property type="component" value="Unassembled WGS sequence"/>
</dbReference>
<evidence type="ECO:0000256" key="4">
    <source>
        <dbReference type="ARBA" id="ARBA00022840"/>
    </source>
</evidence>
<feature type="compositionally biased region" description="Acidic residues" evidence="6">
    <location>
        <begin position="78"/>
        <end position="93"/>
    </location>
</feature>
<evidence type="ECO:0000256" key="5">
    <source>
        <dbReference type="ARBA" id="ARBA00023251"/>
    </source>
</evidence>